<evidence type="ECO:0000256" key="2">
    <source>
        <dbReference type="ARBA" id="ARBA00022676"/>
    </source>
</evidence>
<dbReference type="PANTHER" id="PTHR10811">
    <property type="entry name" value="FRINGE-RELATED"/>
    <property type="match status" value="1"/>
</dbReference>
<evidence type="ECO:0000256" key="5">
    <source>
        <dbReference type="ARBA" id="ARBA00022968"/>
    </source>
</evidence>
<keyword evidence="5" id="KW-0735">Signal-anchor</keyword>
<dbReference type="OrthoDB" id="414175at2759"/>
<dbReference type="GO" id="GO:0016757">
    <property type="term" value="F:glycosyltransferase activity"/>
    <property type="evidence" value="ECO:0007669"/>
    <property type="project" value="UniProtKB-KW"/>
</dbReference>
<dbReference type="GeneID" id="43598126"/>
<evidence type="ECO:0000256" key="3">
    <source>
        <dbReference type="ARBA" id="ARBA00022679"/>
    </source>
</evidence>
<keyword evidence="3" id="KW-0808">Transferase</keyword>
<dbReference type="GO" id="GO:0016020">
    <property type="term" value="C:membrane"/>
    <property type="evidence" value="ECO:0007669"/>
    <property type="project" value="UniProtKB-SubCell"/>
</dbReference>
<comment type="subcellular location">
    <subcellularLocation>
        <location evidence="8">Endomembrane system</location>
        <topology evidence="8">Single-pass membrane protein</topology>
    </subcellularLocation>
    <subcellularLocation>
        <location evidence="1">Membrane</location>
        <topology evidence="1">Single-pass type II membrane protein</topology>
    </subcellularLocation>
</comment>
<reference evidence="11 12" key="1">
    <citation type="journal article" date="2018" name="IMA Fungus">
        <title>IMA Genome-F 9: Draft genome sequence of Annulohypoxylon stygium, Aspergillus mulundensis, Berkeleyomyces basicola (syn. Thielaviopsis basicola), Ceratocystis smalleyi, two Cercospora beticola strains, Coleophoma cylindrospora, Fusarium fracticaudum, Phialophora cf. hyalina, and Morchella septimelata.</title>
        <authorList>
            <person name="Wingfield B.D."/>
            <person name="Bills G.F."/>
            <person name="Dong Y."/>
            <person name="Huang W."/>
            <person name="Nel W.J."/>
            <person name="Swalarsk-Parry B.S."/>
            <person name="Vaghefi N."/>
            <person name="Wilken P.M."/>
            <person name="An Z."/>
            <person name="de Beer Z.W."/>
            <person name="De Vos L."/>
            <person name="Chen L."/>
            <person name="Duong T.A."/>
            <person name="Gao Y."/>
            <person name="Hammerbacher A."/>
            <person name="Kikkert J.R."/>
            <person name="Li Y."/>
            <person name="Li H."/>
            <person name="Li K."/>
            <person name="Li Q."/>
            <person name="Liu X."/>
            <person name="Ma X."/>
            <person name="Naidoo K."/>
            <person name="Pethybridge S.J."/>
            <person name="Sun J."/>
            <person name="Steenkamp E.T."/>
            <person name="van der Nest M.A."/>
            <person name="van Wyk S."/>
            <person name="Wingfield M.J."/>
            <person name="Xiong C."/>
            <person name="Yue Q."/>
            <person name="Zhang X."/>
        </authorList>
    </citation>
    <scope>NUCLEOTIDE SEQUENCE [LARGE SCALE GENOMIC DNA]</scope>
    <source>
        <strain evidence="11 12">BP 5553</strain>
    </source>
</reference>
<evidence type="ECO:0000256" key="9">
    <source>
        <dbReference type="SAM" id="Phobius"/>
    </source>
</evidence>
<feature type="domain" description="Fringe-like glycosyltransferase" evidence="10">
    <location>
        <begin position="224"/>
        <end position="364"/>
    </location>
</feature>
<dbReference type="InterPro" id="IPR003378">
    <property type="entry name" value="Fringe-like_glycosylTrfase"/>
</dbReference>
<dbReference type="GO" id="GO:0012505">
    <property type="term" value="C:endomembrane system"/>
    <property type="evidence" value="ECO:0007669"/>
    <property type="project" value="UniProtKB-SubCell"/>
</dbReference>
<dbReference type="STRING" id="2656787.A0A370TQQ0"/>
<dbReference type="RefSeq" id="XP_031870500.1">
    <property type="nucleotide sequence ID" value="XM_032013900.1"/>
</dbReference>
<feature type="transmembrane region" description="Helical" evidence="9">
    <location>
        <begin position="21"/>
        <end position="38"/>
    </location>
</feature>
<evidence type="ECO:0000256" key="4">
    <source>
        <dbReference type="ARBA" id="ARBA00022692"/>
    </source>
</evidence>
<protein>
    <recommendedName>
        <fullName evidence="10">Fringe-like glycosyltransferase domain-containing protein</fullName>
    </recommendedName>
</protein>
<evidence type="ECO:0000259" key="10">
    <source>
        <dbReference type="Pfam" id="PF02434"/>
    </source>
</evidence>
<evidence type="ECO:0000256" key="1">
    <source>
        <dbReference type="ARBA" id="ARBA00004606"/>
    </source>
</evidence>
<dbReference type="AlphaFoldDB" id="A0A370TQQ0"/>
<comment type="caution">
    <text evidence="11">The sequence shown here is derived from an EMBL/GenBank/DDBJ whole genome shotgun (WGS) entry which is preliminary data.</text>
</comment>
<dbReference type="Pfam" id="PF02434">
    <property type="entry name" value="Fringe"/>
    <property type="match status" value="1"/>
</dbReference>
<gene>
    <name evidence="11" type="ORF">BP5553_05277</name>
</gene>
<name>A0A370TQQ0_9HELO</name>
<dbReference type="EMBL" id="NPIC01000003">
    <property type="protein sequence ID" value="RDL37844.1"/>
    <property type="molecule type" value="Genomic_DNA"/>
</dbReference>
<organism evidence="11 12">
    <name type="scientific">Venustampulla echinocandica</name>
    <dbReference type="NCBI Taxonomy" id="2656787"/>
    <lineage>
        <taxon>Eukaryota</taxon>
        <taxon>Fungi</taxon>
        <taxon>Dikarya</taxon>
        <taxon>Ascomycota</taxon>
        <taxon>Pezizomycotina</taxon>
        <taxon>Leotiomycetes</taxon>
        <taxon>Helotiales</taxon>
        <taxon>Pleuroascaceae</taxon>
        <taxon>Venustampulla</taxon>
    </lineage>
</organism>
<evidence type="ECO:0000256" key="7">
    <source>
        <dbReference type="ARBA" id="ARBA00023136"/>
    </source>
</evidence>
<dbReference type="Proteomes" id="UP000254866">
    <property type="component" value="Unassembled WGS sequence"/>
</dbReference>
<dbReference type="FunFam" id="3.90.550.50:FF:000036">
    <property type="entry name" value="Putative glycosyltransferase family 31 protein"/>
    <property type="match status" value="1"/>
</dbReference>
<evidence type="ECO:0000256" key="6">
    <source>
        <dbReference type="ARBA" id="ARBA00022989"/>
    </source>
</evidence>
<accession>A0A370TQQ0</accession>
<evidence type="ECO:0000313" key="12">
    <source>
        <dbReference type="Proteomes" id="UP000254866"/>
    </source>
</evidence>
<dbReference type="Gene3D" id="3.90.550.50">
    <property type="match status" value="1"/>
</dbReference>
<sequence>MVFLVAKSSRNRFSPRNPFTGAVYLTIFCIMFVLYMIYPSNLITQRVESLHLHVNHAGNISQRPSLDCFLDQNRLQSLQQLYKLGDNIEYARRYVRFHRQNIPRTVVTIINNELFPKGFDEVDIRNPPPATICLQPLDVLVPQSRGPHSVDASDLLFGISTTYKRLMDPKASPVKQWAHWLTDGQEKSNGAGLILRLVDASTEEIEEVKDNMKSIGIDIKVSAADSSVEMAKRYLALLPALYNETSRRHRRYLAMCDDDTFFPSMGSLLERLSEFDHTSDLYLGTLSEDVNNIQRHGSQAFGGAGVFFSVPLAAKVADAYENCSTAEKIKQANTGWGPQGDILLRQCIYEHTEATLTLIRDLHQLDIMGDPAGFYEAGLAPLSLHHFKGGMWHEAHPLEGAQIIHTCGEACFLQRFQTSDNFIVSNGFSVAYYPKGIDFNLHQVERTFTAAPQDYGWNLDFMMGPQRMSLVRTGRKVAWELKESEILDDRAVRQTYIRMADDQRWTYGAEGNKMFEKDGVLELIWISS</sequence>
<evidence type="ECO:0000256" key="8">
    <source>
        <dbReference type="ARBA" id="ARBA00037847"/>
    </source>
</evidence>
<keyword evidence="12" id="KW-1185">Reference proteome</keyword>
<keyword evidence="4 9" id="KW-0812">Transmembrane</keyword>
<keyword evidence="2" id="KW-0328">Glycosyltransferase</keyword>
<evidence type="ECO:0000313" key="11">
    <source>
        <dbReference type="EMBL" id="RDL37844.1"/>
    </source>
</evidence>
<keyword evidence="6 9" id="KW-1133">Transmembrane helix</keyword>
<keyword evidence="7 9" id="KW-0472">Membrane</keyword>
<proteinExistence type="predicted"/>